<dbReference type="SUPFAM" id="SSF52540">
    <property type="entry name" value="P-loop containing nucleoside triphosphate hydrolases"/>
    <property type="match status" value="1"/>
</dbReference>
<feature type="region of interest" description="Disordered" evidence="1">
    <location>
        <begin position="298"/>
        <end position="318"/>
    </location>
</feature>
<dbReference type="GO" id="GO:0003690">
    <property type="term" value="F:double-stranded DNA binding"/>
    <property type="evidence" value="ECO:0007669"/>
    <property type="project" value="TreeGrafter"/>
</dbReference>
<gene>
    <name evidence="2" type="ORF">SAMN05421770_102312</name>
</gene>
<sequence>MRNVREWISDKMRRRSRRGPNESESTGKSGQGLPTGQLAPLRPTYPEPIVRPEDPVELEASAEPATSAHEEVQDIQDAPQADRQTDYAVAVDDAGESAGGPPEESQPDLTAPEGFAPAEAEKKVVVETQPDSLATPPAEQTAVKSPRGYVVLTIGLPGSGKTTWYKRRGVTPLSSDMLRSILFDDITEQRYQGLVFSTLRSLLRARLIAKMPWNYVDATNLSPHERKQWIKMAKSFGYEVQAVFFDVPLAVCMDRNSKRDRQVTDEVMQKMAERLRPPAFKEGFDKITVVRVKGAAPSEPIAEPVVAPESPEPKPVAAAPEAVPAFVVPPTDEAEPLGKQWGADADYDAAT</sequence>
<feature type="region of interest" description="Disordered" evidence="1">
    <location>
        <begin position="330"/>
        <end position="351"/>
    </location>
</feature>
<dbReference type="GO" id="GO:0006281">
    <property type="term" value="P:DNA repair"/>
    <property type="evidence" value="ECO:0007669"/>
    <property type="project" value="TreeGrafter"/>
</dbReference>
<dbReference type="Gene3D" id="3.40.50.300">
    <property type="entry name" value="P-loop containing nucleotide triphosphate hydrolases"/>
    <property type="match status" value="1"/>
</dbReference>
<evidence type="ECO:0000256" key="1">
    <source>
        <dbReference type="SAM" id="MobiDB-lite"/>
    </source>
</evidence>
<dbReference type="AlphaFoldDB" id="A0A239HAQ0"/>
<name>A0A239HAQ0_9BACT</name>
<keyword evidence="2" id="KW-0418">Kinase</keyword>
<reference evidence="2 3" key="1">
    <citation type="submission" date="2017-06" db="EMBL/GenBank/DDBJ databases">
        <authorList>
            <person name="Kim H.J."/>
            <person name="Triplett B.A."/>
        </authorList>
    </citation>
    <scope>NUCLEOTIDE SEQUENCE [LARGE SCALE GENOMIC DNA]</scope>
    <source>
        <strain evidence="2 3">DSM 18704</strain>
    </source>
</reference>
<proteinExistence type="predicted"/>
<feature type="region of interest" description="Disordered" evidence="1">
    <location>
        <begin position="1"/>
        <end position="113"/>
    </location>
</feature>
<dbReference type="Proteomes" id="UP000198356">
    <property type="component" value="Unassembled WGS sequence"/>
</dbReference>
<feature type="compositionally biased region" description="Polar residues" evidence="1">
    <location>
        <begin position="22"/>
        <end position="34"/>
    </location>
</feature>
<dbReference type="GO" id="GO:0046404">
    <property type="term" value="F:ATP-dependent polydeoxyribonucleotide 5'-hydroxyl-kinase activity"/>
    <property type="evidence" value="ECO:0007669"/>
    <property type="project" value="TreeGrafter"/>
</dbReference>
<dbReference type="GO" id="GO:0046403">
    <property type="term" value="F:polynucleotide 3'-phosphatase activity"/>
    <property type="evidence" value="ECO:0007669"/>
    <property type="project" value="TreeGrafter"/>
</dbReference>
<keyword evidence="2" id="KW-0808">Transferase</keyword>
<dbReference type="PANTHER" id="PTHR12083:SF9">
    <property type="entry name" value="BIFUNCTIONAL POLYNUCLEOTIDE PHOSPHATASE_KINASE"/>
    <property type="match status" value="1"/>
</dbReference>
<accession>A0A239HAQ0</accession>
<dbReference type="PANTHER" id="PTHR12083">
    <property type="entry name" value="BIFUNCTIONAL POLYNUCLEOTIDE PHOSPHATASE/KINASE"/>
    <property type="match status" value="1"/>
</dbReference>
<dbReference type="Pfam" id="PF13671">
    <property type="entry name" value="AAA_33"/>
    <property type="match status" value="1"/>
</dbReference>
<dbReference type="EMBL" id="FZOU01000002">
    <property type="protein sequence ID" value="SNS78352.1"/>
    <property type="molecule type" value="Genomic_DNA"/>
</dbReference>
<evidence type="ECO:0000313" key="2">
    <source>
        <dbReference type="EMBL" id="SNS78352.1"/>
    </source>
</evidence>
<organism evidence="2 3">
    <name type="scientific">Granulicella rosea</name>
    <dbReference type="NCBI Taxonomy" id="474952"/>
    <lineage>
        <taxon>Bacteria</taxon>
        <taxon>Pseudomonadati</taxon>
        <taxon>Acidobacteriota</taxon>
        <taxon>Terriglobia</taxon>
        <taxon>Terriglobales</taxon>
        <taxon>Acidobacteriaceae</taxon>
        <taxon>Granulicella</taxon>
    </lineage>
</organism>
<evidence type="ECO:0000313" key="3">
    <source>
        <dbReference type="Proteomes" id="UP000198356"/>
    </source>
</evidence>
<keyword evidence="3" id="KW-1185">Reference proteome</keyword>
<feature type="compositionally biased region" description="Basic and acidic residues" evidence="1">
    <location>
        <begin position="1"/>
        <end position="11"/>
    </location>
</feature>
<protein>
    <submittedName>
        <fullName evidence="2">Predicted kinase</fullName>
    </submittedName>
</protein>
<dbReference type="InterPro" id="IPR027417">
    <property type="entry name" value="P-loop_NTPase"/>
</dbReference>